<evidence type="ECO:0000259" key="4">
    <source>
        <dbReference type="Pfam" id="PF09631"/>
    </source>
</evidence>
<dbReference type="Gene3D" id="3.40.1350.10">
    <property type="match status" value="1"/>
</dbReference>
<dbReference type="InterPro" id="IPR018593">
    <property type="entry name" value="tRNA-endonuc_su_Sen15"/>
</dbReference>
<keyword evidence="7" id="KW-1185">Reference proteome</keyword>
<evidence type="ECO:0000256" key="3">
    <source>
        <dbReference type="SAM" id="MobiDB-lite"/>
    </source>
</evidence>
<dbReference type="GO" id="GO:0005634">
    <property type="term" value="C:nucleus"/>
    <property type="evidence" value="ECO:0007669"/>
    <property type="project" value="UniProtKB-ARBA"/>
</dbReference>
<dbReference type="OMA" id="ICHPSYY"/>
<gene>
    <name evidence="6" type="primary">tsen15</name>
</gene>
<reference evidence="5 7" key="3">
    <citation type="journal article" date="2014" name="Nature">
        <title>Elephant shark genome provides unique insights into gnathostome evolution.</title>
        <authorList>
            <consortium name="International Elephant Shark Genome Sequencing Consortium"/>
            <person name="Venkatesh B."/>
            <person name="Lee A.P."/>
            <person name="Ravi V."/>
            <person name="Maurya A.K."/>
            <person name="Lian M.M."/>
            <person name="Swann J.B."/>
            <person name="Ohta Y."/>
            <person name="Flajnik M.F."/>
            <person name="Sutoh Y."/>
            <person name="Kasahara M."/>
            <person name="Hoon S."/>
            <person name="Gangu V."/>
            <person name="Roy S.W."/>
            <person name="Irimia M."/>
            <person name="Korzh V."/>
            <person name="Kondrychyn I."/>
            <person name="Lim Z.W."/>
            <person name="Tay B.H."/>
            <person name="Tohari S."/>
            <person name="Kong K.W."/>
            <person name="Ho S."/>
            <person name="Lorente-Galdos B."/>
            <person name="Quilez J."/>
            <person name="Marques-Bonet T."/>
            <person name="Raney B.J."/>
            <person name="Ingham P.W."/>
            <person name="Tay A."/>
            <person name="Hillier L.W."/>
            <person name="Minx P."/>
            <person name="Boehm T."/>
            <person name="Wilson R.K."/>
            <person name="Brenner S."/>
            <person name="Warren W.C."/>
        </authorList>
    </citation>
    <scope>NUCLEOTIDE SEQUENCE</scope>
    <source>
        <tissue evidence="5">Testis</tissue>
    </source>
</reference>
<feature type="region of interest" description="Disordered" evidence="3">
    <location>
        <begin position="1"/>
        <end position="22"/>
    </location>
</feature>
<dbReference type="AlphaFoldDB" id="V9LDG1"/>
<keyword evidence="5" id="KW-0378">Hydrolase</keyword>
<keyword evidence="2" id="KW-0819">tRNA processing</keyword>
<keyword evidence="5" id="KW-0540">Nuclease</keyword>
<dbReference type="GO" id="GO:0004519">
    <property type="term" value="F:endonuclease activity"/>
    <property type="evidence" value="ECO:0007669"/>
    <property type="project" value="UniProtKB-KW"/>
</dbReference>
<comment type="similarity">
    <text evidence="1">Belongs to the SEN15 family.</text>
</comment>
<evidence type="ECO:0000313" key="6">
    <source>
        <dbReference type="Ensembl" id="ENSCMIP00000044387.1"/>
    </source>
</evidence>
<sequence>MATAQPGSSSGKGQEADPGASVGGERLDWMVQHPKYTEMMALDVSDSTQVYAAFLVYLDLLEARNWKDVTCRGSAELQLVYLLGFPAEQEKVHVVVPMPVHMTLSHARIRRIMESTCNQSEQQALFIILAIVDSDSTVVYYRLTDGFVVPDPPDVTEDMDNRKLRKRPKFHR</sequence>
<accession>V9LDG1</accession>
<evidence type="ECO:0000313" key="5">
    <source>
        <dbReference type="EMBL" id="AFP10807.1"/>
    </source>
</evidence>
<evidence type="ECO:0000256" key="1">
    <source>
        <dbReference type="ARBA" id="ARBA00006091"/>
    </source>
</evidence>
<dbReference type="EMBL" id="JW878290">
    <property type="protein sequence ID" value="AFP10807.1"/>
    <property type="molecule type" value="mRNA"/>
</dbReference>
<keyword evidence="5" id="KW-0255">Endonuclease</keyword>
<feature type="domain" description="tRNA-splicing endonuclease subunit Sen15" evidence="4">
    <location>
        <begin position="55"/>
        <end position="152"/>
    </location>
</feature>
<name>V9LDG1_CALMI</name>
<dbReference type="OrthoDB" id="10002170at2759"/>
<dbReference type="PANTHER" id="PTHR28582">
    <property type="entry name" value="TRNA-SPLICING ENDONUCLEASE SUBUNIT SEN15"/>
    <property type="match status" value="1"/>
</dbReference>
<dbReference type="SUPFAM" id="SSF53032">
    <property type="entry name" value="tRNA-intron endonuclease catalytic domain-like"/>
    <property type="match status" value="1"/>
</dbReference>
<protein>
    <submittedName>
        <fullName evidence="6">tRNA splicing endonuclease subunit 15</fullName>
    </submittedName>
    <submittedName>
        <fullName evidence="5">tRNA-splicing endonuclease subunit Sen15</fullName>
    </submittedName>
</protein>
<dbReference type="Ensembl" id="ENSCMIT00000045026.1">
    <property type="protein sequence ID" value="ENSCMIP00000044387.1"/>
    <property type="gene ID" value="ENSCMIG00000018369.1"/>
</dbReference>
<reference evidence="7" key="1">
    <citation type="journal article" date="2006" name="Science">
        <title>Ancient noncoding elements conserved in the human genome.</title>
        <authorList>
            <person name="Venkatesh B."/>
            <person name="Kirkness E.F."/>
            <person name="Loh Y.H."/>
            <person name="Halpern A.L."/>
            <person name="Lee A.P."/>
            <person name="Johnson J."/>
            <person name="Dandona N."/>
            <person name="Viswanathan L.D."/>
            <person name="Tay A."/>
            <person name="Venter J.C."/>
            <person name="Strausberg R.L."/>
            <person name="Brenner S."/>
        </authorList>
    </citation>
    <scope>NUCLEOTIDE SEQUENCE [LARGE SCALE GENOMIC DNA]</scope>
</reference>
<dbReference type="Proteomes" id="UP000314986">
    <property type="component" value="Unassembled WGS sequence"/>
</dbReference>
<dbReference type="InterPro" id="IPR011856">
    <property type="entry name" value="tRNA_endonuc-like_dom_sf"/>
</dbReference>
<dbReference type="GO" id="GO:0006388">
    <property type="term" value="P:tRNA splicing, via endonucleolytic cleavage and ligation"/>
    <property type="evidence" value="ECO:0007669"/>
    <property type="project" value="InterPro"/>
</dbReference>
<evidence type="ECO:0000313" key="7">
    <source>
        <dbReference type="Proteomes" id="UP000314986"/>
    </source>
</evidence>
<organism evidence="5">
    <name type="scientific">Callorhinchus milii</name>
    <name type="common">Ghost shark</name>
    <dbReference type="NCBI Taxonomy" id="7868"/>
    <lineage>
        <taxon>Eukaryota</taxon>
        <taxon>Metazoa</taxon>
        <taxon>Chordata</taxon>
        <taxon>Craniata</taxon>
        <taxon>Vertebrata</taxon>
        <taxon>Chondrichthyes</taxon>
        <taxon>Holocephali</taxon>
        <taxon>Chimaeriformes</taxon>
        <taxon>Callorhinchidae</taxon>
        <taxon>Callorhinchus</taxon>
    </lineage>
</organism>
<dbReference type="GO" id="GO:0003676">
    <property type="term" value="F:nucleic acid binding"/>
    <property type="evidence" value="ECO:0007669"/>
    <property type="project" value="InterPro"/>
</dbReference>
<dbReference type="KEGG" id="cmk:103180007"/>
<dbReference type="RefSeq" id="XP_007893788.1">
    <property type="nucleotide sequence ID" value="XM_007895597.2"/>
</dbReference>
<reference evidence="7" key="2">
    <citation type="journal article" date="2007" name="PLoS Biol.">
        <title>Survey sequencing and comparative analysis of the elephant shark (Callorhinchus milii) genome.</title>
        <authorList>
            <person name="Venkatesh B."/>
            <person name="Kirkness E.F."/>
            <person name="Loh Y.H."/>
            <person name="Halpern A.L."/>
            <person name="Lee A.P."/>
            <person name="Johnson J."/>
            <person name="Dandona N."/>
            <person name="Viswanathan L.D."/>
            <person name="Tay A."/>
            <person name="Venter J.C."/>
            <person name="Strausberg R.L."/>
            <person name="Brenner S."/>
        </authorList>
    </citation>
    <scope>NUCLEOTIDE SEQUENCE [LARGE SCALE GENOMIC DNA]</scope>
</reference>
<dbReference type="CTD" id="116461"/>
<reference evidence="6" key="4">
    <citation type="submission" date="2025-05" db="UniProtKB">
        <authorList>
            <consortium name="Ensembl"/>
        </authorList>
    </citation>
    <scope>IDENTIFICATION</scope>
</reference>
<dbReference type="GeneID" id="103180007"/>
<evidence type="ECO:0000256" key="2">
    <source>
        <dbReference type="ARBA" id="ARBA00022694"/>
    </source>
</evidence>
<dbReference type="Pfam" id="PF09631">
    <property type="entry name" value="Sen15"/>
    <property type="match status" value="1"/>
</dbReference>
<dbReference type="InterPro" id="IPR036167">
    <property type="entry name" value="tRNA_intron_Endo_cat-like_sf"/>
</dbReference>
<dbReference type="GeneTree" id="ENSGT00390000014781"/>
<proteinExistence type="evidence at transcript level"/>
<dbReference type="PANTHER" id="PTHR28582:SF1">
    <property type="entry name" value="TRNA-SPLICING ENDONUCLEASE SUBUNIT SEN15"/>
    <property type="match status" value="1"/>
</dbReference>
<feature type="compositionally biased region" description="Polar residues" evidence="3">
    <location>
        <begin position="1"/>
        <end position="12"/>
    </location>
</feature>